<keyword evidence="4" id="KW-1185">Reference proteome</keyword>
<evidence type="ECO:0000313" key="4">
    <source>
        <dbReference type="Proteomes" id="UP001216139"/>
    </source>
</evidence>
<feature type="domain" description="FAD-dependent urate hydroxylase HpyO/Asp monooxygenase CreE-like FAD/NAD(P)-binding" evidence="2">
    <location>
        <begin position="22"/>
        <end position="209"/>
    </location>
</feature>
<dbReference type="InterPro" id="IPR036188">
    <property type="entry name" value="FAD/NAD-bd_sf"/>
</dbReference>
<name>A0ABY7TB93_9SPHI</name>
<keyword evidence="1" id="KW-1133">Transmembrane helix</keyword>
<sequence length="535" mass="60213">MRLLNHTLNNAVPAMIITYDLAFIGSGMACVTSLISTFRDLLQLDFRLQVPLQIAVVEKQDQLWTGLPYGEKSSVNSLTITPLTEFLTDTVELEEFIAWLLTHKDWVTEYKQLGGSIALDWCRRNEHLLNYQHLRTIPVPRYIYGRFKRDQLTHLLKQVEDKGLVTLTTIKAQAATLKQAGKGYHVLLETCDGNKEWLSAHKLIIATGSLPHRKLNLLQTVPADRLIETAYEPGVEQALAKVQLLLSQTTDVANRNILVIGSSAGTLELLYLLYYRNEINQLLNKVVVLSRSGTLPLPTVPDDVEATFPFLDQLVSADLPEPEAVAEAMLREFETQFTTEISVVKVAKLLGRTKQLLPHMSPREYTYFLMRHEHIFSKRIRRAGKDYLSGSYNLQAEGKLEVLPGKLESITTGDNNELTLNYLNKQSTSTVYPSKFQAVLSCSGFETFDECTNPLITDALSKGLCRINISGKGIWVNNQFEASPNLYVIGPLLAGNVNDILRYWHLESVARLSELAPLLSQSLLRGVFKEEQIIE</sequence>
<evidence type="ECO:0000313" key="3">
    <source>
        <dbReference type="EMBL" id="WCT12942.1"/>
    </source>
</evidence>
<protein>
    <submittedName>
        <fullName evidence="3">FAD/NAD(P)-binding protein</fullName>
    </submittedName>
</protein>
<gene>
    <name evidence="3" type="ORF">PQO05_03215</name>
</gene>
<dbReference type="PANTHER" id="PTHR40254:SF1">
    <property type="entry name" value="BLR0577 PROTEIN"/>
    <property type="match status" value="1"/>
</dbReference>
<evidence type="ECO:0000256" key="1">
    <source>
        <dbReference type="SAM" id="Phobius"/>
    </source>
</evidence>
<organism evidence="3 4">
    <name type="scientific">Mucilaginibacter jinjuensis</name>
    <dbReference type="NCBI Taxonomy" id="1176721"/>
    <lineage>
        <taxon>Bacteria</taxon>
        <taxon>Pseudomonadati</taxon>
        <taxon>Bacteroidota</taxon>
        <taxon>Sphingobacteriia</taxon>
        <taxon>Sphingobacteriales</taxon>
        <taxon>Sphingobacteriaceae</taxon>
        <taxon>Mucilaginibacter</taxon>
    </lineage>
</organism>
<dbReference type="Pfam" id="PF13454">
    <property type="entry name" value="NAD_binding_9"/>
    <property type="match status" value="1"/>
</dbReference>
<dbReference type="Proteomes" id="UP001216139">
    <property type="component" value="Chromosome"/>
</dbReference>
<proteinExistence type="predicted"/>
<feature type="transmembrane region" description="Helical" evidence="1">
    <location>
        <begin position="12"/>
        <end position="38"/>
    </location>
</feature>
<evidence type="ECO:0000259" key="2">
    <source>
        <dbReference type="Pfam" id="PF13454"/>
    </source>
</evidence>
<keyword evidence="1" id="KW-0812">Transmembrane</keyword>
<accession>A0ABY7TB93</accession>
<dbReference type="InterPro" id="IPR038732">
    <property type="entry name" value="HpyO/CreE_NAD-binding"/>
</dbReference>
<dbReference type="EMBL" id="CP117167">
    <property type="protein sequence ID" value="WCT12942.1"/>
    <property type="molecule type" value="Genomic_DNA"/>
</dbReference>
<reference evidence="3 4" key="1">
    <citation type="submission" date="2023-02" db="EMBL/GenBank/DDBJ databases">
        <title>Genome sequence of Mucilaginibacter jinjuensis strain KACC 16571.</title>
        <authorList>
            <person name="Kim S."/>
            <person name="Heo J."/>
            <person name="Kwon S.-W."/>
        </authorList>
    </citation>
    <scope>NUCLEOTIDE SEQUENCE [LARGE SCALE GENOMIC DNA]</scope>
    <source>
        <strain evidence="3 4">KACC 16571</strain>
    </source>
</reference>
<dbReference type="RefSeq" id="WP_273631215.1">
    <property type="nucleotide sequence ID" value="NZ_CP117167.1"/>
</dbReference>
<dbReference type="Gene3D" id="3.50.50.60">
    <property type="entry name" value="FAD/NAD(P)-binding domain"/>
    <property type="match status" value="1"/>
</dbReference>
<dbReference type="PANTHER" id="PTHR40254">
    <property type="entry name" value="BLR0577 PROTEIN"/>
    <property type="match status" value="1"/>
</dbReference>
<dbReference type="InterPro" id="IPR052189">
    <property type="entry name" value="L-asp_N-monooxygenase_NS-form"/>
</dbReference>
<keyword evidence="1" id="KW-0472">Membrane</keyword>
<dbReference type="SUPFAM" id="SSF51905">
    <property type="entry name" value="FAD/NAD(P)-binding domain"/>
    <property type="match status" value="1"/>
</dbReference>